<dbReference type="SMART" id="SM00032">
    <property type="entry name" value="CCP"/>
    <property type="match status" value="2"/>
</dbReference>
<evidence type="ECO:0000259" key="6">
    <source>
        <dbReference type="PROSITE" id="PS50923"/>
    </source>
</evidence>
<dbReference type="PROSITE" id="PS50923">
    <property type="entry name" value="SUSHI"/>
    <property type="match status" value="2"/>
</dbReference>
<evidence type="ECO:0000256" key="3">
    <source>
        <dbReference type="ARBA" id="ARBA00023157"/>
    </source>
</evidence>
<keyword evidence="7" id="KW-1185">Reference proteome</keyword>
<evidence type="ECO:0000256" key="1">
    <source>
        <dbReference type="ARBA" id="ARBA00022729"/>
    </source>
</evidence>
<dbReference type="SUPFAM" id="SSF57535">
    <property type="entry name" value="Complement control module/SCR domain"/>
    <property type="match status" value="2"/>
</dbReference>
<evidence type="ECO:0000256" key="5">
    <source>
        <dbReference type="SAM" id="SignalP"/>
    </source>
</evidence>
<evidence type="ECO:0000256" key="2">
    <source>
        <dbReference type="ARBA" id="ARBA00022737"/>
    </source>
</evidence>
<dbReference type="CDD" id="cd00033">
    <property type="entry name" value="CCP"/>
    <property type="match status" value="2"/>
</dbReference>
<keyword evidence="2" id="KW-0677">Repeat</keyword>
<keyword evidence="4" id="KW-0768">Sushi</keyword>
<evidence type="ECO:0000313" key="7">
    <source>
        <dbReference type="Proteomes" id="UP000515154"/>
    </source>
</evidence>
<sequence>MESVRLSSTFSSSSSSAMKLLLLSQVFSFMTVQISSAENQGCPDSLVSCPCGRDLMKEVDIPIEMCRNFTFGWFFPKLRCLTCHSLIPEAVCRPYKRCTDCRPDGISSCIPYKKDRQIRRNHCPRPLLLPNGHITVDKEPQPGSVVKYKCANRYVLKGQPKRTCGGDFRWIGGPPTCLKTMCLPPAGLKHGRIHYSRNQLVFNVNDRVSYSCDDDYVIYGESVRICGADGKWSGSEPFCSKGKFLKNKAFKLFPQICLFHSLNSLNTRITHLFQRAKAHDASPGPVAETPLLRSYLQCPDC</sequence>
<name>A0A6P7U9E6_9MOLL</name>
<dbReference type="AlphaFoldDB" id="A0A6P7U9E6"/>
<keyword evidence="1 5" id="KW-0732">Signal</keyword>
<evidence type="ECO:0000313" key="8">
    <source>
        <dbReference type="RefSeq" id="XP_029657581.2"/>
    </source>
</evidence>
<protein>
    <submittedName>
        <fullName evidence="8">Complement C2-like</fullName>
    </submittedName>
</protein>
<dbReference type="InterPro" id="IPR051277">
    <property type="entry name" value="SEZ6_CSMD_C4BPB_Regulators"/>
</dbReference>
<dbReference type="Gene3D" id="2.10.70.10">
    <property type="entry name" value="Complement Module, domain 1"/>
    <property type="match status" value="2"/>
</dbReference>
<feature type="disulfide bond" evidence="4">
    <location>
        <begin position="150"/>
        <end position="177"/>
    </location>
</feature>
<dbReference type="InterPro" id="IPR035976">
    <property type="entry name" value="Sushi/SCR/CCP_sf"/>
</dbReference>
<feature type="signal peptide" evidence="5">
    <location>
        <begin position="1"/>
        <end position="37"/>
    </location>
</feature>
<evidence type="ECO:0000256" key="4">
    <source>
        <dbReference type="PROSITE-ProRule" id="PRU00302"/>
    </source>
</evidence>
<feature type="chain" id="PRO_5028839117" evidence="5">
    <location>
        <begin position="38"/>
        <end position="301"/>
    </location>
</feature>
<feature type="domain" description="Sushi" evidence="6">
    <location>
        <begin position="180"/>
        <end position="241"/>
    </location>
</feature>
<accession>A0A6P7U9E6</accession>
<dbReference type="PANTHER" id="PTHR45656">
    <property type="entry name" value="PROTEIN CBR-CLEC-78"/>
    <property type="match status" value="1"/>
</dbReference>
<dbReference type="Pfam" id="PF00084">
    <property type="entry name" value="Sushi"/>
    <property type="match status" value="2"/>
</dbReference>
<dbReference type="InterPro" id="IPR000436">
    <property type="entry name" value="Sushi_SCR_CCP_dom"/>
</dbReference>
<dbReference type="Proteomes" id="UP000515154">
    <property type="component" value="Unplaced"/>
</dbReference>
<gene>
    <name evidence="8" type="primary">LOC115231774</name>
</gene>
<dbReference type="KEGG" id="osn:115231774"/>
<feature type="disulfide bond" evidence="4">
    <location>
        <begin position="212"/>
        <end position="239"/>
    </location>
</feature>
<dbReference type="RefSeq" id="XP_029657581.2">
    <property type="nucleotide sequence ID" value="XM_029801721.2"/>
</dbReference>
<feature type="domain" description="Sushi" evidence="6">
    <location>
        <begin position="121"/>
        <end position="179"/>
    </location>
</feature>
<reference evidence="8" key="1">
    <citation type="submission" date="2025-08" db="UniProtKB">
        <authorList>
            <consortium name="RefSeq"/>
        </authorList>
    </citation>
    <scope>IDENTIFICATION</scope>
</reference>
<dbReference type="PANTHER" id="PTHR45656:SF4">
    <property type="entry name" value="PROTEIN CBR-CLEC-78"/>
    <property type="match status" value="1"/>
</dbReference>
<comment type="caution">
    <text evidence="4">Lacks conserved residue(s) required for the propagation of feature annotation.</text>
</comment>
<keyword evidence="3 4" id="KW-1015">Disulfide bond</keyword>
<proteinExistence type="predicted"/>
<organism evidence="7 8">
    <name type="scientific">Octopus sinensis</name>
    <name type="common">East Asian common octopus</name>
    <dbReference type="NCBI Taxonomy" id="2607531"/>
    <lineage>
        <taxon>Eukaryota</taxon>
        <taxon>Metazoa</taxon>
        <taxon>Spiralia</taxon>
        <taxon>Lophotrochozoa</taxon>
        <taxon>Mollusca</taxon>
        <taxon>Cephalopoda</taxon>
        <taxon>Coleoidea</taxon>
        <taxon>Octopodiformes</taxon>
        <taxon>Octopoda</taxon>
        <taxon>Incirrata</taxon>
        <taxon>Octopodidae</taxon>
        <taxon>Octopus</taxon>
    </lineage>
</organism>